<sequence length="174" mass="20302">MDQTDFTSNIDEQQPSVVHFDKSKRPKVGLGVIILNELNEILVSQRITPNSAGDGQFGLPGGHLEFGETFQECAQREIEEETSLKLDQEAIKYVATVNAFDKVKGYHDIDIYMGILVWKEQCQFKNMEPHNQTDWQWVKWEDFVNIDNLFYSFREFFAMGFKDLENIKQILQKE</sequence>
<dbReference type="InParanoid" id="A0A078A2S1"/>
<accession>A0A078A2S1</accession>
<dbReference type="InterPro" id="IPR020476">
    <property type="entry name" value="Nudix_hydrolase"/>
</dbReference>
<dbReference type="PROSITE" id="PS51462">
    <property type="entry name" value="NUDIX"/>
    <property type="match status" value="1"/>
</dbReference>
<evidence type="ECO:0000259" key="2">
    <source>
        <dbReference type="PROSITE" id="PS51462"/>
    </source>
</evidence>
<dbReference type="Pfam" id="PF00293">
    <property type="entry name" value="NUDIX"/>
    <property type="match status" value="1"/>
</dbReference>
<protein>
    <submittedName>
        <fullName evidence="3">Probable 8-oxo-dgtp diphosphatase nudt15</fullName>
    </submittedName>
</protein>
<reference evidence="3 4" key="1">
    <citation type="submission" date="2014-06" db="EMBL/GenBank/DDBJ databases">
        <authorList>
            <person name="Swart Estienne"/>
        </authorList>
    </citation>
    <scope>NUCLEOTIDE SEQUENCE [LARGE SCALE GENOMIC DNA]</scope>
    <source>
        <strain evidence="3 4">130c</strain>
    </source>
</reference>
<dbReference type="PANTHER" id="PTHR16099">
    <property type="entry name" value="8-OXO-DGTP DIPHOSPHATES NUDT15"/>
    <property type="match status" value="1"/>
</dbReference>
<gene>
    <name evidence="3" type="primary">Contig15938.g16990</name>
    <name evidence="3" type="ORF">STYLEM_5528</name>
</gene>
<dbReference type="Proteomes" id="UP000039865">
    <property type="component" value="Unassembled WGS sequence"/>
</dbReference>
<feature type="domain" description="Nudix hydrolase" evidence="2">
    <location>
        <begin position="25"/>
        <end position="163"/>
    </location>
</feature>
<dbReference type="AlphaFoldDB" id="A0A078A2S1"/>
<evidence type="ECO:0000313" key="3">
    <source>
        <dbReference type="EMBL" id="CDW76568.1"/>
    </source>
</evidence>
<dbReference type="PANTHER" id="PTHR16099:SF5">
    <property type="entry name" value="NUCLEOTIDE TRIPHOSPHATE DIPHOSPHATASE NUDT15"/>
    <property type="match status" value="1"/>
</dbReference>
<dbReference type="OrthoDB" id="447842at2759"/>
<evidence type="ECO:0000256" key="1">
    <source>
        <dbReference type="ARBA" id="ARBA00022801"/>
    </source>
</evidence>
<dbReference type="CDD" id="cd04678">
    <property type="entry name" value="NUDIX_MTH2_Nudt15"/>
    <property type="match status" value="1"/>
</dbReference>
<dbReference type="FunFam" id="3.90.79.10:FF:000060">
    <property type="entry name" value="Nudix hydrolase 1"/>
    <property type="match status" value="1"/>
</dbReference>
<dbReference type="GO" id="GO:0035539">
    <property type="term" value="F:8-oxo-7,8-dihydrodeoxyguanosine triphosphate pyrophosphatase activity"/>
    <property type="evidence" value="ECO:0007669"/>
    <property type="project" value="TreeGrafter"/>
</dbReference>
<dbReference type="EMBL" id="CCKQ01005361">
    <property type="protein sequence ID" value="CDW76568.1"/>
    <property type="molecule type" value="Genomic_DNA"/>
</dbReference>
<dbReference type="InterPro" id="IPR000086">
    <property type="entry name" value="NUDIX_hydrolase_dom"/>
</dbReference>
<keyword evidence="1" id="KW-0378">Hydrolase</keyword>
<dbReference type="GO" id="GO:0005829">
    <property type="term" value="C:cytosol"/>
    <property type="evidence" value="ECO:0007669"/>
    <property type="project" value="TreeGrafter"/>
</dbReference>
<proteinExistence type="predicted"/>
<name>A0A078A2S1_STYLE</name>
<keyword evidence="4" id="KW-1185">Reference proteome</keyword>
<dbReference type="PRINTS" id="PR00502">
    <property type="entry name" value="NUDIXFAMILY"/>
</dbReference>
<organism evidence="3 4">
    <name type="scientific">Stylonychia lemnae</name>
    <name type="common">Ciliate</name>
    <dbReference type="NCBI Taxonomy" id="5949"/>
    <lineage>
        <taxon>Eukaryota</taxon>
        <taxon>Sar</taxon>
        <taxon>Alveolata</taxon>
        <taxon>Ciliophora</taxon>
        <taxon>Intramacronucleata</taxon>
        <taxon>Spirotrichea</taxon>
        <taxon>Stichotrichia</taxon>
        <taxon>Sporadotrichida</taxon>
        <taxon>Oxytrichidae</taxon>
        <taxon>Stylonychinae</taxon>
        <taxon>Stylonychia</taxon>
    </lineage>
</organism>
<dbReference type="OMA" id="GHLEYNE"/>
<dbReference type="SUPFAM" id="SSF55811">
    <property type="entry name" value="Nudix"/>
    <property type="match status" value="1"/>
</dbReference>
<evidence type="ECO:0000313" key="4">
    <source>
        <dbReference type="Proteomes" id="UP000039865"/>
    </source>
</evidence>
<dbReference type="Gene3D" id="3.90.79.10">
    <property type="entry name" value="Nucleoside Triphosphate Pyrophosphohydrolase"/>
    <property type="match status" value="1"/>
</dbReference>
<dbReference type="GO" id="GO:0006203">
    <property type="term" value="P:dGTP catabolic process"/>
    <property type="evidence" value="ECO:0007669"/>
    <property type="project" value="TreeGrafter"/>
</dbReference>
<dbReference type="InterPro" id="IPR015797">
    <property type="entry name" value="NUDIX_hydrolase-like_dom_sf"/>
</dbReference>